<dbReference type="Gene3D" id="3.80.10.10">
    <property type="entry name" value="Ribonuclease Inhibitor"/>
    <property type="match status" value="1"/>
</dbReference>
<reference evidence="1" key="1">
    <citation type="submission" date="2022-11" db="EMBL/GenBank/DDBJ databases">
        <authorList>
            <person name="Petersen C."/>
        </authorList>
    </citation>
    <scope>NUCLEOTIDE SEQUENCE</scope>
    <source>
        <strain evidence="1">IBT 34128</strain>
    </source>
</reference>
<dbReference type="InterPro" id="IPR032675">
    <property type="entry name" value="LRR_dom_sf"/>
</dbReference>
<protein>
    <recommendedName>
        <fullName evidence="3">F-box domain-containing protein</fullName>
    </recommendedName>
</protein>
<reference evidence="1" key="2">
    <citation type="journal article" date="2023" name="IMA Fungus">
        <title>Comparative genomic study of the Penicillium genus elucidates a diverse pangenome and 15 lateral gene transfer events.</title>
        <authorList>
            <person name="Petersen C."/>
            <person name="Sorensen T."/>
            <person name="Nielsen M.R."/>
            <person name="Sondergaard T.E."/>
            <person name="Sorensen J.L."/>
            <person name="Fitzpatrick D.A."/>
            <person name="Frisvad J.C."/>
            <person name="Nielsen K.L."/>
        </authorList>
    </citation>
    <scope>NUCLEOTIDE SEQUENCE</scope>
    <source>
        <strain evidence="1">IBT 34128</strain>
    </source>
</reference>
<gene>
    <name evidence="1" type="ORF">NUU61_003823</name>
</gene>
<keyword evidence="2" id="KW-1185">Reference proteome</keyword>
<dbReference type="RefSeq" id="XP_056512432.1">
    <property type="nucleotide sequence ID" value="XM_056654405.1"/>
</dbReference>
<evidence type="ECO:0008006" key="3">
    <source>
        <dbReference type="Google" id="ProtNLM"/>
    </source>
</evidence>
<proteinExistence type="predicted"/>
<dbReference type="GeneID" id="81393573"/>
<name>A0A9W9FJX9_9EURO</name>
<organism evidence="1 2">
    <name type="scientific">Penicillium alfredii</name>
    <dbReference type="NCBI Taxonomy" id="1506179"/>
    <lineage>
        <taxon>Eukaryota</taxon>
        <taxon>Fungi</taxon>
        <taxon>Dikarya</taxon>
        <taxon>Ascomycota</taxon>
        <taxon>Pezizomycotina</taxon>
        <taxon>Eurotiomycetes</taxon>
        <taxon>Eurotiomycetidae</taxon>
        <taxon>Eurotiales</taxon>
        <taxon>Aspergillaceae</taxon>
        <taxon>Penicillium</taxon>
    </lineage>
</organism>
<sequence>MPELLDLPLEIIQRISQNHLPVQQDRLNLLLCCRSFSKKLLKSLYTNPSVRPNLQRRRKLFYSFVERILQGPTLGQAVQTLELHHWSTNPTAQADNEDCIPEVHIAVKAYSQSEDEQVTWMQDIKAGKPDAWLALIIPRLVNLQALWIVFPSVTKCPNHVTRMLARAVSKRPPFHTAPAFPALAEVYVSSSDLDGLTPGLVKSCFSFASLRKVCGWHVGNPRYNQTRNAQDRARDRLAAAPRQSLNLTALDLRGCDHFGCLNNLVWTCNGLKSLHITCRAFVDWRGNGPRQLVIGTPFSVLLSIDKHKHTLESILIDAHDERAQASYSQKVPLQIIQRRHPLARLCLKRGLHGCFVQFTTLKHLHFQLPSLVLLEYVHPKSVPTLHLKDCLSPSLETLHLVMAYPPAKIPWFPSQLLELVTTRENYVPNLHTIELIGEPWKDTDPRGDQVRSACEAANIELAVSQRRGEFYGSGWGNSGCSMILRVRGHERDTKSYSVFSYGLETTRNWVGRKLL</sequence>
<accession>A0A9W9FJX9</accession>
<dbReference type="EMBL" id="JAPMSZ010000005">
    <property type="protein sequence ID" value="KAJ5101601.1"/>
    <property type="molecule type" value="Genomic_DNA"/>
</dbReference>
<evidence type="ECO:0000313" key="1">
    <source>
        <dbReference type="EMBL" id="KAJ5101601.1"/>
    </source>
</evidence>
<dbReference type="OrthoDB" id="2520703at2759"/>
<dbReference type="AlphaFoldDB" id="A0A9W9FJX9"/>
<comment type="caution">
    <text evidence="1">The sequence shown here is derived from an EMBL/GenBank/DDBJ whole genome shotgun (WGS) entry which is preliminary data.</text>
</comment>
<evidence type="ECO:0000313" key="2">
    <source>
        <dbReference type="Proteomes" id="UP001141434"/>
    </source>
</evidence>
<dbReference type="Proteomes" id="UP001141434">
    <property type="component" value="Unassembled WGS sequence"/>
</dbReference>